<dbReference type="Pfam" id="PF03160">
    <property type="entry name" value="Calx-beta"/>
    <property type="match status" value="7"/>
</dbReference>
<keyword evidence="7" id="KW-1185">Reference proteome</keyword>
<evidence type="ECO:0000313" key="6">
    <source>
        <dbReference type="EMBL" id="MCM2370139.1"/>
    </source>
</evidence>
<dbReference type="Pfam" id="PF00404">
    <property type="entry name" value="Dockerin_1"/>
    <property type="match status" value="1"/>
</dbReference>
<dbReference type="Proteomes" id="UP001202961">
    <property type="component" value="Unassembled WGS sequence"/>
</dbReference>
<reference evidence="6 7" key="1">
    <citation type="journal article" date="2022" name="Syst. Appl. Microbiol.">
        <title>Rhodopirellula aestuarii sp. nov., a novel member of the genus Rhodopirellula isolated from brackish sediments collected in the Tagus River estuary, Portugal.</title>
        <authorList>
            <person name="Vitorino I.R."/>
            <person name="Klimek D."/>
            <person name="Calusinska M."/>
            <person name="Lobo-da-Cunha A."/>
            <person name="Vasconcelos V."/>
            <person name="Lage O.M."/>
        </authorList>
    </citation>
    <scope>NUCLEOTIDE SEQUENCE [LARGE SCALE GENOMIC DNA]</scope>
    <source>
        <strain evidence="6 7">ICT_H3.1</strain>
    </source>
</reference>
<keyword evidence="3" id="KW-0106">Calcium</keyword>
<organism evidence="6 7">
    <name type="scientific">Aporhodopirellula aestuarii</name>
    <dbReference type="NCBI Taxonomy" id="2950107"/>
    <lineage>
        <taxon>Bacteria</taxon>
        <taxon>Pseudomonadati</taxon>
        <taxon>Planctomycetota</taxon>
        <taxon>Planctomycetia</taxon>
        <taxon>Pirellulales</taxon>
        <taxon>Pirellulaceae</taxon>
        <taxon>Aporhodopirellula</taxon>
    </lineage>
</organism>
<feature type="domain" description="Calx-beta" evidence="5">
    <location>
        <begin position="156"/>
        <end position="265"/>
    </location>
</feature>
<feature type="domain" description="Calx-beta" evidence="5">
    <location>
        <begin position="644"/>
        <end position="753"/>
    </location>
</feature>
<feature type="compositionally biased region" description="Polar residues" evidence="4">
    <location>
        <begin position="142"/>
        <end position="153"/>
    </location>
</feature>
<evidence type="ECO:0000256" key="4">
    <source>
        <dbReference type="SAM" id="MobiDB-lite"/>
    </source>
</evidence>
<dbReference type="InterPro" id="IPR038081">
    <property type="entry name" value="CalX-like_sf"/>
</dbReference>
<dbReference type="SUPFAM" id="SSF141072">
    <property type="entry name" value="CalX-like"/>
    <property type="match status" value="7"/>
</dbReference>
<sequence length="1169" mass="119807">MFGRRQINHIAHWAIGERRALSKRSRRNRSRFHRLLGECLEDRRPLAVMTIAAANADRPEGNTGSTSFTFEVSRVGDTSGSATVDYFVTGSGANPANVDDFNGNTLPSGQVLFFAGQTSKTITINVTGDRIVESDETFTVNLTNPSSGSSIGNGTAGGTIRDDDAPPPTTLAIAATNADREEGNSGSTPFTFTVVRSGDTSGATTVDYTVTGSGSSPANVDDFNGNVLPSGQVTFFSGQTSKTITINVSGDFNIEDNETFTVTLSNPSGQAVIETASATGTIRDDDTPPTPSLAIVATNADRDEGNSGVTPFTFTVTRSGDTSGGTTVDYVVSGSGSNPASASDFNGGILPTGQVTFFAGQTSKTITINVAGDVSVESDETFTVTLSNPSGGATIATGSATGMIRNDDQIAPPTLAISATNADRNEGNSGTTNFTFTVTRSGSTAGAVSATYTVVGSGTNPASASDFVGGSLPSASVVFAAGETTRTISIPVSGDVIQEQDETFLVVLSNPTGGATISTASATGTIRNDDAAPVPSLSIAPAAADQAEGNTGTTFFTFNVTRGGVTSGIVIVNYTVSGTGSNQANASDFVGGVFPSGSVQFNDGETSKTVQIPVRGDVTVEADESFLVTLSNPTGGAVISNATATGIIRDDDTPPVPILSIAASNADRSEGNTGTTPFTFTVTRTGDTSSSVSVDFTVIGSGSAPATASDFNGNTFPGGQVIFFSGQTSKTITIQVTGDFTVENDEEFTVTLSNPTNGATIANASAKGIIRDDDNTPSSTLSIAATNADRNEGNSGVTNYTFTVTRAGNTSGAASVSYAVTGTGTSPANAADFAGGVFPSGTVNFLSGETTKSISIPVVGDSLKEPDESFVVTLSNASSNTVIQNGNATGVIRNDDVSEYRVNIVQPTSVAQTQTIPASTNPTAIIFRAVSNTTLSVSPINFTPPADSMQIVDSTTNPIGSQNGATVTASLISGQTYAIVLPSQTTQRTYSVTSSAGSAALSINASTNIFLPTDTTADGFVTALDALVIINRLNLLSSGGTPSNSGPRFYYLDVNASGLVTELDALIVINRLNRDDAMATQPTAEPEPVAPLANFASTAQPTKTFQEEWVVDELLAASKFVQMPGPAVAEIADAVIFPSEVPQADEYDLALDELLRQSDSTIDLLQHHG</sequence>
<evidence type="ECO:0000256" key="1">
    <source>
        <dbReference type="ARBA" id="ARBA00022729"/>
    </source>
</evidence>
<keyword evidence="1" id="KW-0732">Signal</keyword>
<feature type="region of interest" description="Disordered" evidence="4">
    <location>
        <begin position="142"/>
        <end position="166"/>
    </location>
</feature>
<dbReference type="InterPro" id="IPR026919">
    <property type="entry name" value="ADGRV1"/>
</dbReference>
<feature type="domain" description="Calx-beta" evidence="5">
    <location>
        <begin position="766"/>
        <end position="875"/>
    </location>
</feature>
<proteinExistence type="predicted"/>
<dbReference type="InterPro" id="IPR003644">
    <property type="entry name" value="Calx_beta"/>
</dbReference>
<protein>
    <submittedName>
        <fullName evidence="6">Dockerin type I domain-containing protein</fullName>
    </submittedName>
</protein>
<dbReference type="SMART" id="SM00237">
    <property type="entry name" value="Calx_beta"/>
    <property type="match status" value="7"/>
</dbReference>
<feature type="domain" description="Calx-beta" evidence="5">
    <location>
        <begin position="47"/>
        <end position="143"/>
    </location>
</feature>
<feature type="domain" description="Calx-beta" evidence="5">
    <location>
        <begin position="278"/>
        <end position="387"/>
    </location>
</feature>
<evidence type="ECO:0000259" key="5">
    <source>
        <dbReference type="SMART" id="SM00237"/>
    </source>
</evidence>
<evidence type="ECO:0000256" key="2">
    <source>
        <dbReference type="ARBA" id="ARBA00022737"/>
    </source>
</evidence>
<dbReference type="PANTHER" id="PTHR46682">
    <property type="entry name" value="ADHESION G-PROTEIN COUPLED RECEPTOR V1"/>
    <property type="match status" value="1"/>
</dbReference>
<feature type="domain" description="Calx-beta" evidence="5">
    <location>
        <begin position="400"/>
        <end position="509"/>
    </location>
</feature>
<feature type="domain" description="Calx-beta" evidence="5">
    <location>
        <begin position="522"/>
        <end position="631"/>
    </location>
</feature>
<keyword evidence="2" id="KW-0677">Repeat</keyword>
<dbReference type="Gene3D" id="2.60.40.2030">
    <property type="match status" value="7"/>
</dbReference>
<evidence type="ECO:0000313" key="7">
    <source>
        <dbReference type="Proteomes" id="UP001202961"/>
    </source>
</evidence>
<dbReference type="PANTHER" id="PTHR46682:SF1">
    <property type="entry name" value="ADHESION G-PROTEIN COUPLED RECEPTOR V1"/>
    <property type="match status" value="1"/>
</dbReference>
<name>A0ABT0TZU7_9BACT</name>
<accession>A0ABT0TZU7</accession>
<dbReference type="RefSeq" id="WP_250927811.1">
    <property type="nucleotide sequence ID" value="NZ_JAMQBK010000017.1"/>
</dbReference>
<dbReference type="InterPro" id="IPR002105">
    <property type="entry name" value="Dockerin_1_rpt"/>
</dbReference>
<gene>
    <name evidence="6" type="ORF">NB063_05810</name>
</gene>
<dbReference type="EMBL" id="JAMQBK010000017">
    <property type="protein sequence ID" value="MCM2370139.1"/>
    <property type="molecule type" value="Genomic_DNA"/>
</dbReference>
<comment type="caution">
    <text evidence="6">The sequence shown here is derived from an EMBL/GenBank/DDBJ whole genome shotgun (WGS) entry which is preliminary data.</text>
</comment>
<evidence type="ECO:0000256" key="3">
    <source>
        <dbReference type="ARBA" id="ARBA00022837"/>
    </source>
</evidence>